<dbReference type="PANTHER" id="PTHR10422:SF18">
    <property type="entry name" value="CYTOCHROME C OXIDASE SUBUNIT 1"/>
    <property type="match status" value="1"/>
</dbReference>
<accession>A0A894JQ98</accession>
<evidence type="ECO:0000259" key="12">
    <source>
        <dbReference type="PROSITE" id="PS50855"/>
    </source>
</evidence>
<feature type="transmembrane region" description="Helical" evidence="11">
    <location>
        <begin position="276"/>
        <end position="299"/>
    </location>
</feature>
<comment type="cofactor">
    <cofactor evidence="1">
        <name>heme</name>
        <dbReference type="ChEBI" id="CHEBI:30413"/>
    </cofactor>
</comment>
<proteinExistence type="inferred from homology"/>
<reference evidence="13" key="2">
    <citation type="journal article" name="Parasit. Vectors">
        <title>Mitochondrial genomes of two eucotylids as the first representatives from the superfamily Microphalloidea (Trematoda) and phylogenetic implications.</title>
        <authorList>
            <person name="Suleman"/>
            <person name="Muhammad N."/>
            <person name="Khan M.S."/>
            <person name="Tkach V.V."/>
            <person name="Ullah H."/>
            <person name="Ehsan M."/>
            <person name="Ma J."/>
            <person name="Zhu X.Q."/>
        </authorList>
    </citation>
    <scope>NUCLEOTIDE SEQUENCE</scope>
    <source>
        <strain evidence="13">Pakistan</strain>
    </source>
</reference>
<evidence type="ECO:0000256" key="6">
    <source>
        <dbReference type="ARBA" id="ARBA00022692"/>
    </source>
</evidence>
<feature type="transmembrane region" description="Helical" evidence="11">
    <location>
        <begin position="546"/>
        <end position="566"/>
    </location>
</feature>
<comment type="pathway">
    <text evidence="3 9">Energy metabolism; oxidative phosphorylation.</text>
</comment>
<keyword evidence="9" id="KW-0186">Copper</keyword>
<name>A0A894JQ98_9TREM</name>
<dbReference type="GO" id="GO:0045277">
    <property type="term" value="C:respiratory chain complex IV"/>
    <property type="evidence" value="ECO:0007669"/>
    <property type="project" value="InterPro"/>
</dbReference>
<keyword evidence="9" id="KW-0349">Heme</keyword>
<feature type="transmembrane region" description="Helical" evidence="11">
    <location>
        <begin position="188"/>
        <end position="209"/>
    </location>
</feature>
<feature type="transmembrane region" description="Helical" evidence="11">
    <location>
        <begin position="354"/>
        <end position="379"/>
    </location>
</feature>
<keyword evidence="9" id="KW-0408">Iron</keyword>
<dbReference type="InterPro" id="IPR023616">
    <property type="entry name" value="Cyt_c_oxase-like_su1_dom"/>
</dbReference>
<evidence type="ECO:0000256" key="9">
    <source>
        <dbReference type="RuleBase" id="RU000369"/>
    </source>
</evidence>
<keyword evidence="7 11" id="KW-1133">Transmembrane helix</keyword>
<geneLocation type="mitochondrion" evidence="13"/>
<dbReference type="Pfam" id="PF00115">
    <property type="entry name" value="COX1"/>
    <property type="match status" value="1"/>
</dbReference>
<evidence type="ECO:0000256" key="7">
    <source>
        <dbReference type="ARBA" id="ARBA00022989"/>
    </source>
</evidence>
<evidence type="ECO:0000256" key="8">
    <source>
        <dbReference type="ARBA" id="ARBA00023136"/>
    </source>
</evidence>
<dbReference type="PROSITE" id="PS50855">
    <property type="entry name" value="COX1"/>
    <property type="match status" value="1"/>
</dbReference>
<feature type="compositionally biased region" description="Basic residues" evidence="10">
    <location>
        <begin position="40"/>
        <end position="56"/>
    </location>
</feature>
<dbReference type="PANTHER" id="PTHR10422">
    <property type="entry name" value="CYTOCHROME C OXIDASE SUBUNIT 1"/>
    <property type="match status" value="1"/>
</dbReference>
<dbReference type="Gene3D" id="1.20.210.10">
    <property type="entry name" value="Cytochrome c oxidase-like, subunit I domain"/>
    <property type="match status" value="1"/>
</dbReference>
<dbReference type="EC" id="7.1.1.9" evidence="9"/>
<dbReference type="GO" id="GO:0046872">
    <property type="term" value="F:metal ion binding"/>
    <property type="evidence" value="ECO:0007669"/>
    <property type="project" value="UniProtKB-KW"/>
</dbReference>
<dbReference type="GO" id="GO:0015990">
    <property type="term" value="P:electron transport coupled proton transport"/>
    <property type="evidence" value="ECO:0007669"/>
    <property type="project" value="TreeGrafter"/>
</dbReference>
<feature type="transmembrane region" description="Helical" evidence="11">
    <location>
        <begin position="578"/>
        <end position="602"/>
    </location>
</feature>
<dbReference type="EMBL" id="MW334947">
    <property type="protein sequence ID" value="QRV61247.1"/>
    <property type="molecule type" value="Genomic_DNA"/>
</dbReference>
<feature type="transmembrane region" description="Helical" evidence="11">
    <location>
        <begin position="314"/>
        <end position="334"/>
    </location>
</feature>
<keyword evidence="9" id="KW-0999">Mitochondrion inner membrane</keyword>
<dbReference type="UniPathway" id="UPA00705"/>
<keyword evidence="9" id="KW-0249">Electron transport</keyword>
<dbReference type="RefSeq" id="YP_010166578.1">
    <property type="nucleotide sequence ID" value="NC_057537.1"/>
</dbReference>
<gene>
    <name evidence="13" type="primary">COX1</name>
</gene>
<reference evidence="13" key="1">
    <citation type="submission" date="2020-12" db="EMBL/GenBank/DDBJ databases">
        <authorList>
            <person name="Suleman S."/>
            <person name="Zhu X.-Q."/>
            <person name="Muhammad N."/>
        </authorList>
    </citation>
    <scope>NUCLEOTIDE SEQUENCE</scope>
    <source>
        <strain evidence="13">Pakistan</strain>
    </source>
</reference>
<dbReference type="GO" id="GO:0005743">
    <property type="term" value="C:mitochondrial inner membrane"/>
    <property type="evidence" value="ECO:0007669"/>
    <property type="project" value="UniProtKB-SubCell"/>
</dbReference>
<dbReference type="CTD" id="4512"/>
<evidence type="ECO:0000313" key="13">
    <source>
        <dbReference type="EMBL" id="QRV61247.1"/>
    </source>
</evidence>
<comment type="subcellular location">
    <subcellularLocation>
        <location evidence="2">Membrane</location>
        <topology evidence="2">Multi-pass membrane protein</topology>
    </subcellularLocation>
    <subcellularLocation>
        <location evidence="9">Mitochondrion inner membrane</location>
        <topology evidence="9">Multi-pass membrane protein</topology>
    </subcellularLocation>
</comment>
<evidence type="ECO:0000256" key="5">
    <source>
        <dbReference type="ARBA" id="ARBA00015947"/>
    </source>
</evidence>
<evidence type="ECO:0000256" key="1">
    <source>
        <dbReference type="ARBA" id="ARBA00001971"/>
    </source>
</evidence>
<dbReference type="InterPro" id="IPR033944">
    <property type="entry name" value="Cyt_c_oxase_su1_dom"/>
</dbReference>
<dbReference type="AlphaFoldDB" id="A0A894JQ98"/>
<dbReference type="GO" id="GO:0020037">
    <property type="term" value="F:heme binding"/>
    <property type="evidence" value="ECO:0007669"/>
    <property type="project" value="InterPro"/>
</dbReference>
<dbReference type="InterPro" id="IPR023615">
    <property type="entry name" value="Cyt_c_Oxase_su1_BS"/>
</dbReference>
<dbReference type="GO" id="GO:0004129">
    <property type="term" value="F:cytochrome-c oxidase activity"/>
    <property type="evidence" value="ECO:0007669"/>
    <property type="project" value="UniProtKB-EC"/>
</dbReference>
<evidence type="ECO:0000256" key="11">
    <source>
        <dbReference type="SAM" id="Phobius"/>
    </source>
</evidence>
<dbReference type="CDD" id="cd01663">
    <property type="entry name" value="Cyt_c_Oxidase_I"/>
    <property type="match status" value="1"/>
</dbReference>
<feature type="transmembrane region" description="Helical" evidence="11">
    <location>
        <begin position="622"/>
        <end position="642"/>
    </location>
</feature>
<feature type="transmembrane region" description="Helical" evidence="11">
    <location>
        <begin position="229"/>
        <end position="255"/>
    </location>
</feature>
<feature type="transmembrane region" description="Helical" evidence="11">
    <location>
        <begin position="506"/>
        <end position="526"/>
    </location>
</feature>
<evidence type="ECO:0000256" key="4">
    <source>
        <dbReference type="ARBA" id="ARBA00009578"/>
    </source>
</evidence>
<dbReference type="PROSITE" id="PS00077">
    <property type="entry name" value="COX1_CUB"/>
    <property type="match status" value="1"/>
</dbReference>
<comment type="catalytic activity">
    <reaction evidence="9">
        <text>4 Fe(II)-[cytochrome c] + O2 + 8 H(+)(in) = 4 Fe(III)-[cytochrome c] + 2 H2O + 4 H(+)(out)</text>
        <dbReference type="Rhea" id="RHEA:11436"/>
        <dbReference type="Rhea" id="RHEA-COMP:10350"/>
        <dbReference type="Rhea" id="RHEA-COMP:14399"/>
        <dbReference type="ChEBI" id="CHEBI:15377"/>
        <dbReference type="ChEBI" id="CHEBI:15378"/>
        <dbReference type="ChEBI" id="CHEBI:15379"/>
        <dbReference type="ChEBI" id="CHEBI:29033"/>
        <dbReference type="ChEBI" id="CHEBI:29034"/>
        <dbReference type="EC" id="7.1.1.9"/>
    </reaction>
</comment>
<evidence type="ECO:0000256" key="3">
    <source>
        <dbReference type="ARBA" id="ARBA00004673"/>
    </source>
</evidence>
<dbReference type="GeneID" id="67271989"/>
<protein>
    <recommendedName>
        <fullName evidence="5 9">Cytochrome c oxidase subunit 1</fullName>
        <ecNumber evidence="9">7.1.1.9</ecNumber>
    </recommendedName>
</protein>
<feature type="transmembrane region" description="Helical" evidence="11">
    <location>
        <begin position="435"/>
        <end position="459"/>
    </location>
</feature>
<dbReference type="SUPFAM" id="SSF81442">
    <property type="entry name" value="Cytochrome c oxidase subunit I-like"/>
    <property type="match status" value="1"/>
</dbReference>
<organism evidence="13">
    <name type="scientific">Tamerlania zarudnyi</name>
    <dbReference type="NCBI Taxonomy" id="138578"/>
    <lineage>
        <taxon>Eukaryota</taxon>
        <taxon>Metazoa</taxon>
        <taxon>Spiralia</taxon>
        <taxon>Lophotrochozoa</taxon>
        <taxon>Platyhelminthes</taxon>
        <taxon>Trematoda</taxon>
        <taxon>Digenea</taxon>
        <taxon>Plagiorchiida</taxon>
        <taxon>Echinostomata</taxon>
        <taxon>Echinostomatoidea</taxon>
        <taxon>Eucotylidae</taxon>
        <taxon>Tamerlania</taxon>
    </lineage>
</organism>
<dbReference type="GO" id="GO:0006123">
    <property type="term" value="P:mitochondrial electron transport, cytochrome c to oxygen"/>
    <property type="evidence" value="ECO:0007669"/>
    <property type="project" value="TreeGrafter"/>
</dbReference>
<comment type="function">
    <text evidence="9">Component of the cytochrome c oxidase, the last enzyme in the mitochondrial electron transport chain which drives oxidative phosphorylation. The respiratory chain contains 3 multisubunit complexes succinate dehydrogenase (complex II, CII), ubiquinol-cytochrome c oxidoreductase (cytochrome b-c1 complex, complex III, CIII) and cytochrome c oxidase (complex IV, CIV), that cooperate to transfer electrons derived from NADH and succinate to molecular oxygen, creating an electrochemical gradient over the inner membrane that drives transmembrane transport and the ATP synthase. Cytochrome c oxidase is the component of the respiratory chain that catalyzes the reduction of oxygen to water. Electrons originating from reduced cytochrome c in the intermembrane space (IMS) are transferred via the dinuclear copper A center (CU(A)) of subunit 2 and heme A of subunit 1 to the active site in subunit 1, a binuclear center (BNC) formed by heme A3 and copper B (CU(B)). The BNC reduces molecular oxygen to 2 water molecules using 4 electrons from cytochrome c in the IMS and 4 protons from the mitochondrial matrix.</text>
</comment>
<sequence length="684" mass="76848">MRWFLEWLTWLFTIMKKVLGIDMLLSWLKKWGLISDNSSRTKKKSSGVSKKKRTPRTKNGPDSGGEYMAGGFNFEGFRGSSSFGKKNGSAVDESDAEAHSFIKEAFIEHFECPPHLSNRPFSFILSYAIRRYFARCFVRFFSQPRSSFAFFGHTVFIHRYLYLPLLLDIRKEDSLLRWVFSLDHKRIGVIYMLFGVWGGFFGLALSMLIRLNFLDPYSNLIPMDVYNYVITAHGIAMIFFFLMPVLIGGFGNYLLPLFVGEGDLNLPRLNSLSLWLMVPSILFLGISMVKGAGVGWTFYPPLSSADYSGVGVDYLMFALHMAGVSSLLGSLNFVSTVSGKMEGPSVSRVSVIVWSYLFTATLLVISLPVLAAGITMLLFDRNFNCVFFDPSGGGDPVLFQHLFWFFGHPEVYVLILPGFGLVSHVCMELSGEDSVFGYFGLVFAMGAIVCLGSVVWAHHMFTVGLDLSTTVFFSSVTMIIGVPTGIKVFSWLYMLGGGGNRLWDPALWWVVGFVFLFTIGGVTGIILSSCVMDAHLHDTWFVVAHFHYVLSLGSYSTVVLSLLWWWPVMSGHTMSKYLLQGHWLSSMVGFNLCFFPMHFLGIGGLPRRVCNFDPSYYWAHSLSSWGAMISVCSAFFFMFLVWESFVIGNRVIGLWGSEVTPSSSFTIPPSHHMDYSVICNCWRS</sequence>
<keyword evidence="6 9" id="KW-0812">Transmembrane</keyword>
<keyword evidence="9 13" id="KW-0496">Mitochondrion</keyword>
<keyword evidence="8 9" id="KW-0472">Membrane</keyword>
<keyword evidence="9" id="KW-0479">Metal-binding</keyword>
<feature type="transmembrane region" description="Helical" evidence="11">
    <location>
        <begin position="471"/>
        <end position="494"/>
    </location>
</feature>
<feature type="transmembrane region" description="Helical" evidence="11">
    <location>
        <begin position="399"/>
        <end position="423"/>
    </location>
</feature>
<comment type="similarity">
    <text evidence="4 9">Belongs to the heme-copper respiratory oxidase family.</text>
</comment>
<dbReference type="InterPro" id="IPR000883">
    <property type="entry name" value="Cyt_C_Oxase_1"/>
</dbReference>
<dbReference type="PRINTS" id="PR01165">
    <property type="entry name" value="CYCOXIDASEI"/>
</dbReference>
<evidence type="ECO:0000256" key="10">
    <source>
        <dbReference type="SAM" id="MobiDB-lite"/>
    </source>
</evidence>
<dbReference type="InterPro" id="IPR036927">
    <property type="entry name" value="Cyt_c_oxase-like_su1_sf"/>
</dbReference>
<keyword evidence="9" id="KW-0813">Transport</keyword>
<keyword evidence="9" id="KW-0679">Respiratory chain</keyword>
<feature type="region of interest" description="Disordered" evidence="10">
    <location>
        <begin position="38"/>
        <end position="67"/>
    </location>
</feature>
<feature type="domain" description="Cytochrome oxidase subunit I profile" evidence="12">
    <location>
        <begin position="172"/>
        <end position="684"/>
    </location>
</feature>
<evidence type="ECO:0000256" key="2">
    <source>
        <dbReference type="ARBA" id="ARBA00004141"/>
    </source>
</evidence>